<evidence type="ECO:0000313" key="2">
    <source>
        <dbReference type="Proteomes" id="UP000652761"/>
    </source>
</evidence>
<evidence type="ECO:0000313" key="1">
    <source>
        <dbReference type="EMBL" id="MQM02200.1"/>
    </source>
</evidence>
<sequence length="314" mass="34037">MVPCFSIKGSIAVVAIAGHTGDGDGEGHFWIGLSTGKSRSWDVVLRYPWVRKMMAAALQLHMVHGWLPRLLKGGGMLCASLEGEALALYMDPKLMLVTDDLKIGKHLLFSSLAGHHVGRIRLDKLALGQAAAGAAKGGGQAGGAERGGVAGSVPHGGLRYHVLVVDEVPQPGHRRRRRHRVQPHLHRKPRPLLLGHLRAALWVPFAPRTPSIPATLPTMNGFTQEAEKEAKGMSGTAMSGFHPEAVPFYRELVGEFAVCDRWRGCDGDGVYREQSALDAVKCVQMPMRRANLNDSGGKVRLLAWSFHNRDAAIV</sequence>
<reference evidence="1" key="1">
    <citation type="submission" date="2017-07" db="EMBL/GenBank/DDBJ databases">
        <title>Taro Niue Genome Assembly and Annotation.</title>
        <authorList>
            <person name="Atibalentja N."/>
            <person name="Keating K."/>
            <person name="Fields C.J."/>
        </authorList>
    </citation>
    <scope>NUCLEOTIDE SEQUENCE</scope>
    <source>
        <strain evidence="1">Niue_2</strain>
        <tissue evidence="1">Leaf</tissue>
    </source>
</reference>
<name>A0A843WH46_COLES</name>
<comment type="caution">
    <text evidence="1">The sequence shown here is derived from an EMBL/GenBank/DDBJ whole genome shotgun (WGS) entry which is preliminary data.</text>
</comment>
<accession>A0A843WH46</accession>
<dbReference type="AlphaFoldDB" id="A0A843WH46"/>
<dbReference type="EMBL" id="NMUH01002814">
    <property type="protein sequence ID" value="MQM02200.1"/>
    <property type="molecule type" value="Genomic_DNA"/>
</dbReference>
<dbReference type="Proteomes" id="UP000652761">
    <property type="component" value="Unassembled WGS sequence"/>
</dbReference>
<organism evidence="1 2">
    <name type="scientific">Colocasia esculenta</name>
    <name type="common">Wild taro</name>
    <name type="synonym">Arum esculentum</name>
    <dbReference type="NCBI Taxonomy" id="4460"/>
    <lineage>
        <taxon>Eukaryota</taxon>
        <taxon>Viridiplantae</taxon>
        <taxon>Streptophyta</taxon>
        <taxon>Embryophyta</taxon>
        <taxon>Tracheophyta</taxon>
        <taxon>Spermatophyta</taxon>
        <taxon>Magnoliopsida</taxon>
        <taxon>Liliopsida</taxon>
        <taxon>Araceae</taxon>
        <taxon>Aroideae</taxon>
        <taxon>Colocasieae</taxon>
        <taxon>Colocasia</taxon>
    </lineage>
</organism>
<dbReference type="OrthoDB" id="5307922at2759"/>
<gene>
    <name evidence="1" type="ORF">Taro_034970</name>
</gene>
<protein>
    <submittedName>
        <fullName evidence="1">Uncharacterized protein</fullName>
    </submittedName>
</protein>
<keyword evidence="2" id="KW-1185">Reference proteome</keyword>
<proteinExistence type="predicted"/>